<evidence type="ECO:0000256" key="4">
    <source>
        <dbReference type="PROSITE-ProRule" id="PRU01248"/>
    </source>
</evidence>
<evidence type="ECO:0000313" key="7">
    <source>
        <dbReference type="EMBL" id="QEC47891.1"/>
    </source>
</evidence>
<evidence type="ECO:0000259" key="6">
    <source>
        <dbReference type="PROSITE" id="PS51900"/>
    </source>
</evidence>
<reference evidence="7 8" key="1">
    <citation type="journal article" date="2018" name="J. Microbiol.">
        <title>Baekduia soli gen. nov., sp. nov., a novel bacterium isolated from the soil of Baekdu Mountain and proposal of a novel family name, Baekduiaceae fam. nov.</title>
        <authorList>
            <person name="An D.S."/>
            <person name="Siddiqi M.Z."/>
            <person name="Kim K.H."/>
            <person name="Yu H.S."/>
            <person name="Im W.T."/>
        </authorList>
    </citation>
    <scope>NUCLEOTIDE SEQUENCE [LARGE SCALE GENOMIC DNA]</scope>
    <source>
        <strain evidence="7 8">BR7-21</strain>
    </source>
</reference>
<dbReference type="AlphaFoldDB" id="A0A5B8U4M2"/>
<dbReference type="GO" id="GO:0003677">
    <property type="term" value="F:DNA binding"/>
    <property type="evidence" value="ECO:0007669"/>
    <property type="project" value="UniProtKB-UniRule"/>
</dbReference>
<evidence type="ECO:0000259" key="5">
    <source>
        <dbReference type="PROSITE" id="PS51898"/>
    </source>
</evidence>
<dbReference type="GO" id="GO:0015074">
    <property type="term" value="P:DNA integration"/>
    <property type="evidence" value="ECO:0007669"/>
    <property type="project" value="InterPro"/>
</dbReference>
<dbReference type="InterPro" id="IPR002104">
    <property type="entry name" value="Integrase_catalytic"/>
</dbReference>
<dbReference type="Gene3D" id="1.10.443.10">
    <property type="entry name" value="Intergrase catalytic core"/>
    <property type="match status" value="1"/>
</dbReference>
<dbReference type="PROSITE" id="PS51900">
    <property type="entry name" value="CB"/>
    <property type="match status" value="1"/>
</dbReference>
<name>A0A5B8U4M2_9ACTN</name>
<evidence type="ECO:0000256" key="3">
    <source>
        <dbReference type="ARBA" id="ARBA00023172"/>
    </source>
</evidence>
<dbReference type="InterPro" id="IPR050090">
    <property type="entry name" value="Tyrosine_recombinase_XerCD"/>
</dbReference>
<dbReference type="InterPro" id="IPR010998">
    <property type="entry name" value="Integrase_recombinase_N"/>
</dbReference>
<sequence>MGDIRDSIASWSRDFVPTLSREEHRVSRFGEPSGHVFRRDGVQSGPVWYAKYRLPDGRQFQRRIGPAWTQRGRPGTGYFTKRTAEAWLRAVMDAARAGTLPGMVVTNATVADACAEWLRWSEEERGCSPGTMRGRRSSVRAYFVPAFGDRPVEAVTTEDIERWRSCLPATLSVRTKNKMLTELHGVFRRAVKVWRLPANPVAEVEQLRERRIVDLEVYSPEEVMALVRAAASEQDAAMFLTAAFTGLRRGELIGLRWRDVDFPASLIRVHRSYSYGALTVPKSGKVRAVPLAPEVAGVLARLGQRGLFTGEEDLVFPGELGGFLDGSALRRRYLDAQAAAGVKRLRFHDLRHTFGTRMIAVADIVRVKEWMGHADIETTMRYLHFAPRPEDAALVAKAFKSADGDGHDFGWSAEHALQPR</sequence>
<dbReference type="InterPro" id="IPR011010">
    <property type="entry name" value="DNA_brk_join_enz"/>
</dbReference>
<dbReference type="InterPro" id="IPR044068">
    <property type="entry name" value="CB"/>
</dbReference>
<keyword evidence="3" id="KW-0233">DNA recombination</keyword>
<dbReference type="SUPFAM" id="SSF56349">
    <property type="entry name" value="DNA breaking-rejoining enzymes"/>
    <property type="match status" value="1"/>
</dbReference>
<dbReference type="EMBL" id="CP042430">
    <property type="protein sequence ID" value="QEC47891.1"/>
    <property type="molecule type" value="Genomic_DNA"/>
</dbReference>
<dbReference type="KEGG" id="bsol:FSW04_10135"/>
<evidence type="ECO:0000256" key="2">
    <source>
        <dbReference type="ARBA" id="ARBA00023125"/>
    </source>
</evidence>
<dbReference type="PROSITE" id="PS51898">
    <property type="entry name" value="TYR_RECOMBINASE"/>
    <property type="match status" value="1"/>
</dbReference>
<accession>A0A5B8U4M2</accession>
<dbReference type="Proteomes" id="UP000321805">
    <property type="component" value="Chromosome"/>
</dbReference>
<feature type="domain" description="Core-binding (CB)" evidence="6">
    <location>
        <begin position="108"/>
        <end position="191"/>
    </location>
</feature>
<dbReference type="OrthoDB" id="148546at2"/>
<gene>
    <name evidence="7" type="ORF">FSW04_10135</name>
</gene>
<dbReference type="GO" id="GO:0006310">
    <property type="term" value="P:DNA recombination"/>
    <property type="evidence" value="ECO:0007669"/>
    <property type="project" value="UniProtKB-KW"/>
</dbReference>
<keyword evidence="8" id="KW-1185">Reference proteome</keyword>
<evidence type="ECO:0000313" key="8">
    <source>
        <dbReference type="Proteomes" id="UP000321805"/>
    </source>
</evidence>
<keyword evidence="2 4" id="KW-0238">DNA-binding</keyword>
<dbReference type="Pfam" id="PF00589">
    <property type="entry name" value="Phage_integrase"/>
    <property type="match status" value="1"/>
</dbReference>
<comment type="similarity">
    <text evidence="1">Belongs to the 'phage' integrase family.</text>
</comment>
<dbReference type="PANTHER" id="PTHR30349">
    <property type="entry name" value="PHAGE INTEGRASE-RELATED"/>
    <property type="match status" value="1"/>
</dbReference>
<feature type="domain" description="Tyr recombinase" evidence="5">
    <location>
        <begin position="213"/>
        <end position="397"/>
    </location>
</feature>
<proteinExistence type="inferred from homology"/>
<dbReference type="Gene3D" id="1.10.150.130">
    <property type="match status" value="1"/>
</dbReference>
<dbReference type="PANTHER" id="PTHR30349:SF64">
    <property type="entry name" value="PROPHAGE INTEGRASE INTD-RELATED"/>
    <property type="match status" value="1"/>
</dbReference>
<dbReference type="CDD" id="cd01189">
    <property type="entry name" value="INT_ICEBs1_C_like"/>
    <property type="match status" value="1"/>
</dbReference>
<dbReference type="InterPro" id="IPR013762">
    <property type="entry name" value="Integrase-like_cat_sf"/>
</dbReference>
<organism evidence="7 8">
    <name type="scientific">Baekduia soli</name>
    <dbReference type="NCBI Taxonomy" id="496014"/>
    <lineage>
        <taxon>Bacteria</taxon>
        <taxon>Bacillati</taxon>
        <taxon>Actinomycetota</taxon>
        <taxon>Thermoleophilia</taxon>
        <taxon>Solirubrobacterales</taxon>
        <taxon>Baekduiaceae</taxon>
        <taxon>Baekduia</taxon>
    </lineage>
</organism>
<evidence type="ECO:0000256" key="1">
    <source>
        <dbReference type="ARBA" id="ARBA00008857"/>
    </source>
</evidence>
<protein>
    <submittedName>
        <fullName evidence="7">Site-specific integrase</fullName>
    </submittedName>
</protein>